<feature type="transmembrane region" description="Helical" evidence="1">
    <location>
        <begin position="7"/>
        <end position="28"/>
    </location>
</feature>
<reference evidence="2" key="1">
    <citation type="submission" date="2016-10" db="EMBL/GenBank/DDBJ databases">
        <title>Sequence of Gallionella enrichment culture.</title>
        <authorList>
            <person name="Poehlein A."/>
            <person name="Muehling M."/>
            <person name="Daniel R."/>
        </authorList>
    </citation>
    <scope>NUCLEOTIDE SEQUENCE</scope>
</reference>
<dbReference type="EMBL" id="MLJW01000065">
    <property type="protein sequence ID" value="OIR03585.1"/>
    <property type="molecule type" value="Genomic_DNA"/>
</dbReference>
<sequence>MTPIWRFAIRFYLPLALAFSFLSLLPFSPEMNAGKSSMDFLADFHIGIIGLQLPLTAQIERTWLLDGTLLLMALVCVIWAFCLDFSKFFPSTLHMDVYFDVAGIGRTLATFSTVEIESGAITTDWIGSGREYENVVLASLEQHWKLRKVTGFPHVEEITRDHLHARGETLFEVERTSILRYRIRESRGHLNFQVDVPKHSPFRFKVEFVLRETPANHIRPSLWSLMARPWLVIAPEFKQIFVLEQGNLTAPFDHIVVGMTRIVLLPFPGFSNTLYVWRSVDSRNIPIGYAVYY</sequence>
<evidence type="ECO:0000313" key="2">
    <source>
        <dbReference type="EMBL" id="OIR03585.1"/>
    </source>
</evidence>
<feature type="transmembrane region" description="Helical" evidence="1">
    <location>
        <begin position="63"/>
        <end position="81"/>
    </location>
</feature>
<organism evidence="2">
    <name type="scientific">mine drainage metagenome</name>
    <dbReference type="NCBI Taxonomy" id="410659"/>
    <lineage>
        <taxon>unclassified sequences</taxon>
        <taxon>metagenomes</taxon>
        <taxon>ecological metagenomes</taxon>
    </lineage>
</organism>
<protein>
    <submittedName>
        <fullName evidence="2">Uncharacterized protein</fullName>
    </submittedName>
</protein>
<evidence type="ECO:0000256" key="1">
    <source>
        <dbReference type="SAM" id="Phobius"/>
    </source>
</evidence>
<keyword evidence="1" id="KW-0472">Membrane</keyword>
<dbReference type="AlphaFoldDB" id="A0A1J5S569"/>
<name>A0A1J5S569_9ZZZZ</name>
<comment type="caution">
    <text evidence="2">The sequence shown here is derived from an EMBL/GenBank/DDBJ whole genome shotgun (WGS) entry which is preliminary data.</text>
</comment>
<keyword evidence="1" id="KW-1133">Transmembrane helix</keyword>
<keyword evidence="1" id="KW-0812">Transmembrane</keyword>
<accession>A0A1J5S569</accession>
<gene>
    <name evidence="2" type="ORF">GALL_144440</name>
</gene>
<proteinExistence type="predicted"/>